<evidence type="ECO:0000256" key="1">
    <source>
        <dbReference type="SAM" id="SignalP"/>
    </source>
</evidence>
<feature type="chain" id="PRO_5005191292" evidence="1">
    <location>
        <begin position="27"/>
        <end position="280"/>
    </location>
</feature>
<gene>
    <name evidence="2" type="ORF">Vbra_6500</name>
</gene>
<dbReference type="VEuPathDB" id="CryptoDB:Vbra_6500"/>
<evidence type="ECO:0000313" key="2">
    <source>
        <dbReference type="EMBL" id="CEM37277.1"/>
    </source>
</evidence>
<name>A0A0G4H150_VITBC</name>
<reference evidence="2 3" key="1">
    <citation type="submission" date="2014-11" db="EMBL/GenBank/DDBJ databases">
        <authorList>
            <person name="Zhu J."/>
            <person name="Qi W."/>
            <person name="Song R."/>
        </authorList>
    </citation>
    <scope>NUCLEOTIDE SEQUENCE [LARGE SCALE GENOMIC DNA]</scope>
</reference>
<protein>
    <submittedName>
        <fullName evidence="2">Uncharacterized protein</fullName>
    </submittedName>
</protein>
<dbReference type="Proteomes" id="UP000041254">
    <property type="component" value="Unassembled WGS sequence"/>
</dbReference>
<dbReference type="EMBL" id="CDMY01000932">
    <property type="protein sequence ID" value="CEM37277.1"/>
    <property type="molecule type" value="Genomic_DNA"/>
</dbReference>
<keyword evidence="1" id="KW-0732">Signal</keyword>
<proteinExistence type="predicted"/>
<dbReference type="AlphaFoldDB" id="A0A0G4H150"/>
<organism evidence="2 3">
    <name type="scientific">Vitrella brassicaformis (strain CCMP3155)</name>
    <dbReference type="NCBI Taxonomy" id="1169540"/>
    <lineage>
        <taxon>Eukaryota</taxon>
        <taxon>Sar</taxon>
        <taxon>Alveolata</taxon>
        <taxon>Colpodellida</taxon>
        <taxon>Vitrellaceae</taxon>
        <taxon>Vitrella</taxon>
    </lineage>
</organism>
<sequence>MMVMRRFGLGIILVVGLAAAVQPLLAAQRNYGRRASFVGRSQEIRAANENTASKVASAAMVQLKEEIATTKTAILNLDRQLEWADQRIGRIAKTIKTGNKAGFGDCEVVFSGATSHDTSFQQGARYSKAIFGKCKNQNDVCVVEKIERKSEPFSGSFDDVFIGEGECESAFLRSKCVTQIMPLLSQQGSYCLAANTRVEKGFSDKGQSGVFEATIEDNFHHTTTYLFPGHPNYPQPHGFGGGFNQPGFGFNQPGFNRPGAGFGWQGGRGGGGGFNFHIGF</sequence>
<feature type="signal peptide" evidence="1">
    <location>
        <begin position="1"/>
        <end position="26"/>
    </location>
</feature>
<keyword evidence="3" id="KW-1185">Reference proteome</keyword>
<evidence type="ECO:0000313" key="3">
    <source>
        <dbReference type="Proteomes" id="UP000041254"/>
    </source>
</evidence>
<dbReference type="InParanoid" id="A0A0G4H150"/>
<accession>A0A0G4H150</accession>